<dbReference type="Gene3D" id="1.10.8.430">
    <property type="entry name" value="Helical domain of apoptotic protease-activating factors"/>
    <property type="match status" value="1"/>
</dbReference>
<dbReference type="Gene3D" id="3.40.50.10140">
    <property type="entry name" value="Toll/interleukin-1 receptor homology (TIR) domain"/>
    <property type="match status" value="1"/>
</dbReference>
<dbReference type="GeneID" id="115745185"/>
<reference evidence="7" key="2">
    <citation type="submission" date="2025-08" db="UniProtKB">
        <authorList>
            <consortium name="RefSeq"/>
        </authorList>
    </citation>
    <scope>IDENTIFICATION</scope>
    <source>
        <tissue evidence="7">Leaf</tissue>
    </source>
</reference>
<dbReference type="InterPro" id="IPR058192">
    <property type="entry name" value="WHD_ROQ1-like"/>
</dbReference>
<evidence type="ECO:0000259" key="4">
    <source>
        <dbReference type="Pfam" id="PF00931"/>
    </source>
</evidence>
<dbReference type="GO" id="GO:0007165">
    <property type="term" value="P:signal transduction"/>
    <property type="evidence" value="ECO:0007669"/>
    <property type="project" value="InterPro"/>
</dbReference>
<accession>A0A8B8PNU8</accession>
<protein>
    <submittedName>
        <fullName evidence="7">Disease resistance protein RUN1-like</fullName>
    </submittedName>
</protein>
<evidence type="ECO:0000259" key="5">
    <source>
        <dbReference type="Pfam" id="PF23282"/>
    </source>
</evidence>
<dbReference type="GO" id="GO:0006952">
    <property type="term" value="P:defense response"/>
    <property type="evidence" value="ECO:0007669"/>
    <property type="project" value="InterPro"/>
</dbReference>
<dbReference type="InterPro" id="IPR044974">
    <property type="entry name" value="Disease_R_plants"/>
</dbReference>
<dbReference type="InterPro" id="IPR042197">
    <property type="entry name" value="Apaf_helical"/>
</dbReference>
<dbReference type="PANTHER" id="PTHR11017">
    <property type="entry name" value="LEUCINE-RICH REPEAT-CONTAINING PROTEIN"/>
    <property type="match status" value="1"/>
</dbReference>
<dbReference type="InterPro" id="IPR002182">
    <property type="entry name" value="NB-ARC"/>
</dbReference>
<dbReference type="SUPFAM" id="SSF52540">
    <property type="entry name" value="P-loop containing nucleoside triphosphate hydrolases"/>
    <property type="match status" value="1"/>
</dbReference>
<feature type="domain" description="NB-ARC" evidence="4">
    <location>
        <begin position="75"/>
        <end position="240"/>
    </location>
</feature>
<organism evidence="6 7">
    <name type="scientific">Rhodamnia argentea</name>
    <dbReference type="NCBI Taxonomy" id="178133"/>
    <lineage>
        <taxon>Eukaryota</taxon>
        <taxon>Viridiplantae</taxon>
        <taxon>Streptophyta</taxon>
        <taxon>Embryophyta</taxon>
        <taxon>Tracheophyta</taxon>
        <taxon>Spermatophyta</taxon>
        <taxon>Magnoliopsida</taxon>
        <taxon>eudicotyledons</taxon>
        <taxon>Gunneridae</taxon>
        <taxon>Pentapetalae</taxon>
        <taxon>rosids</taxon>
        <taxon>malvids</taxon>
        <taxon>Myrtales</taxon>
        <taxon>Myrtaceae</taxon>
        <taxon>Myrtoideae</taxon>
        <taxon>Myrteae</taxon>
        <taxon>Australasian group</taxon>
        <taxon>Rhodamnia</taxon>
    </lineage>
</organism>
<gene>
    <name evidence="7" type="primary">LOC115745185</name>
</gene>
<keyword evidence="1" id="KW-0433">Leucine-rich repeat</keyword>
<dbReference type="Proteomes" id="UP000827889">
    <property type="component" value="Chromosome 1"/>
</dbReference>
<feature type="region of interest" description="Disordered" evidence="3">
    <location>
        <begin position="1"/>
        <end position="20"/>
    </location>
</feature>
<dbReference type="PANTHER" id="PTHR11017:SF573">
    <property type="entry name" value="ADP-RIBOSYL CYCLASE_CYCLIC ADP-RIBOSE HYDROLASE"/>
    <property type="match status" value="1"/>
</dbReference>
<evidence type="ECO:0000313" key="6">
    <source>
        <dbReference type="Proteomes" id="UP000827889"/>
    </source>
</evidence>
<dbReference type="InterPro" id="IPR035897">
    <property type="entry name" value="Toll_tir_struct_dom_sf"/>
</dbReference>
<keyword evidence="2" id="KW-0677">Repeat</keyword>
<reference evidence="6" key="1">
    <citation type="submission" date="2025-05" db="UniProtKB">
        <authorList>
            <consortium name="RefSeq"/>
        </authorList>
    </citation>
    <scope>NUCLEOTIDE SEQUENCE [LARGE SCALE GENOMIC DNA]</scope>
</reference>
<sequence>MARHEEVFGGGGGSGDGSERVKKWRGALREAANLSGWHLDNGLESELYPEIVEEVSSKLHRLYLDVAKHPVALDRHIQAVRMSLHTEDDGVRVVGICGIGGIGKTTIAKAVYNIIADQFKGSRFLANVGEISRQYGLEKLLEALLHDILRDNTIKVGYIQTGVDLMRQKLCNKRILLVLEDVDSTDQLRGLLGERGWFGHESRIILTIRDEEVLVTHSAEICKVGELNYDNALQLFSWNTYREQSPARDYQLISFGFTRYAKGLPLALIVLGSFLSGHSIHEWNCTLERLRAIPDGQIYEILKISFDGLEANEQAIFLDIACFFKGEEKDYVTKLLDRFNFLSRQGASNSLSKSTHI</sequence>
<evidence type="ECO:0000256" key="3">
    <source>
        <dbReference type="SAM" id="MobiDB-lite"/>
    </source>
</evidence>
<proteinExistence type="predicted"/>
<dbReference type="PRINTS" id="PR00364">
    <property type="entry name" value="DISEASERSIST"/>
</dbReference>
<dbReference type="Gene3D" id="3.40.50.300">
    <property type="entry name" value="P-loop containing nucleotide triphosphate hydrolases"/>
    <property type="match status" value="1"/>
</dbReference>
<keyword evidence="6" id="KW-1185">Reference proteome</keyword>
<feature type="domain" description="Disease resistance protein Roq1-like winged-helix" evidence="5">
    <location>
        <begin position="310"/>
        <end position="340"/>
    </location>
</feature>
<evidence type="ECO:0000313" key="7">
    <source>
        <dbReference type="RefSeq" id="XP_030536455.2"/>
    </source>
</evidence>
<dbReference type="AlphaFoldDB" id="A0A8B8PNU8"/>
<evidence type="ECO:0000256" key="2">
    <source>
        <dbReference type="ARBA" id="ARBA00022737"/>
    </source>
</evidence>
<dbReference type="RefSeq" id="XP_030536455.2">
    <property type="nucleotide sequence ID" value="XM_030680595.2"/>
</dbReference>
<dbReference type="Pfam" id="PF23282">
    <property type="entry name" value="WHD_ROQ1"/>
    <property type="match status" value="1"/>
</dbReference>
<evidence type="ECO:0000256" key="1">
    <source>
        <dbReference type="ARBA" id="ARBA00022614"/>
    </source>
</evidence>
<dbReference type="InterPro" id="IPR027417">
    <property type="entry name" value="P-loop_NTPase"/>
</dbReference>
<dbReference type="KEGG" id="rarg:115745185"/>
<dbReference type="GO" id="GO:0043531">
    <property type="term" value="F:ADP binding"/>
    <property type="evidence" value="ECO:0007669"/>
    <property type="project" value="InterPro"/>
</dbReference>
<name>A0A8B8PNU8_9MYRT</name>
<dbReference type="Pfam" id="PF00931">
    <property type="entry name" value="NB-ARC"/>
    <property type="match status" value="1"/>
</dbReference>